<organism evidence="2 3">
    <name type="scientific">Listeria fleischmannii 1991</name>
    <dbReference type="NCBI Taxonomy" id="1430899"/>
    <lineage>
        <taxon>Bacteria</taxon>
        <taxon>Bacillati</taxon>
        <taxon>Bacillota</taxon>
        <taxon>Bacilli</taxon>
        <taxon>Bacillales</taxon>
        <taxon>Listeriaceae</taxon>
        <taxon>Listeria</taxon>
    </lineage>
</organism>
<dbReference type="Gene3D" id="1.10.150.260">
    <property type="entry name" value="YozE SAM-like"/>
    <property type="match status" value="1"/>
</dbReference>
<proteinExistence type="predicted"/>
<dbReference type="AlphaFoldDB" id="A0A0J8J9I1"/>
<feature type="domain" description="YozE SAM-like" evidence="1">
    <location>
        <begin position="2"/>
        <end position="46"/>
    </location>
</feature>
<dbReference type="RefSeq" id="WP_007475951.1">
    <property type="nucleotide sequence ID" value="NZ_KQ130610.1"/>
</dbReference>
<dbReference type="InterPro" id="IPR023089">
    <property type="entry name" value="YozE_SAM-like"/>
</dbReference>
<dbReference type="SUPFAM" id="SSF140652">
    <property type="entry name" value="YozE-like"/>
    <property type="match status" value="1"/>
</dbReference>
<dbReference type="PATRIC" id="fig|1430899.3.peg.416"/>
<evidence type="ECO:0000313" key="2">
    <source>
        <dbReference type="EMBL" id="KMT60986.1"/>
    </source>
</evidence>
<comment type="caution">
    <text evidence="2">The sequence shown here is derived from an EMBL/GenBank/DDBJ whole genome shotgun (WGS) entry which is preliminary data.</text>
</comment>
<name>A0A0J8J9I1_9LIST</name>
<evidence type="ECO:0000313" key="3">
    <source>
        <dbReference type="Proteomes" id="UP000052258"/>
    </source>
</evidence>
<dbReference type="OrthoDB" id="2395978at2"/>
<dbReference type="Pfam" id="PF06855">
    <property type="entry name" value="YozE_SAM_like"/>
    <property type="match status" value="1"/>
</dbReference>
<accession>A0A0J8J9I1</accession>
<keyword evidence="3" id="KW-1185">Reference proteome</keyword>
<gene>
    <name evidence="2" type="ORF">X560_0406</name>
</gene>
<sequence>MTFFDFIARYRGEQSPLGDLARDIYLDDNFPTEATDPDVIQEYFSRIYGKADGFEMAISKALDYFKREV</sequence>
<dbReference type="EMBL" id="AZHO01000005">
    <property type="protein sequence ID" value="KMT60986.1"/>
    <property type="molecule type" value="Genomic_DNA"/>
</dbReference>
<reference evidence="2 3" key="1">
    <citation type="journal article" date="2015" name="Genome Biol. Evol.">
        <title>Comparative Genomics of Listeria Sensu Lato: Genus-Wide Differences in Evolutionary Dynamics and the Progressive Gain of Complex, Potentially Pathogenicity-Related Traits through Lateral Gene Transfer.</title>
        <authorList>
            <person name="Chiara M."/>
            <person name="Caruso M."/>
            <person name="D'Erchia A.M."/>
            <person name="Manzari C."/>
            <person name="Fraccalvieri R."/>
            <person name="Goffredo E."/>
            <person name="Latorre L."/>
            <person name="Miccolupo A."/>
            <person name="Padalino I."/>
            <person name="Santagada G."/>
            <person name="Chiocco D."/>
            <person name="Pesole G."/>
            <person name="Horner D.S."/>
            <person name="Parisi A."/>
        </authorList>
    </citation>
    <scope>NUCLEOTIDE SEQUENCE [LARGE SCALE GENOMIC DNA]</scope>
    <source>
        <strain evidence="2 3">1991</strain>
    </source>
</reference>
<dbReference type="InterPro" id="IPR036806">
    <property type="entry name" value="YozE_SAM-like_sf"/>
</dbReference>
<evidence type="ECO:0000259" key="1">
    <source>
        <dbReference type="Pfam" id="PF06855"/>
    </source>
</evidence>
<protein>
    <recommendedName>
        <fullName evidence="1">YozE SAM-like domain-containing protein</fullName>
    </recommendedName>
</protein>
<dbReference type="Proteomes" id="UP000052258">
    <property type="component" value="Unassembled WGS sequence"/>
</dbReference>